<feature type="signal peptide" evidence="1">
    <location>
        <begin position="1"/>
        <end position="20"/>
    </location>
</feature>
<dbReference type="InterPro" id="IPR035437">
    <property type="entry name" value="SNase_OB-fold_sf"/>
</dbReference>
<dbReference type="InterPro" id="IPR016071">
    <property type="entry name" value="Staphylococal_nuclease_OB-fold"/>
</dbReference>
<dbReference type="RefSeq" id="WP_261605582.1">
    <property type="nucleotide sequence ID" value="NZ_JAODOR010000002.1"/>
</dbReference>
<dbReference type="SMART" id="SM00318">
    <property type="entry name" value="SNc"/>
    <property type="match status" value="1"/>
</dbReference>
<sequence>MRGIWGVAFALFLAVCVVGCAPGTSSSGTSTVTVASVIDGDTIETSAGTVRIIGIDAPERDVCGYTEASALVSSLLVPGAVVDLELPDGQNDADRHGRMLRYVTTDQGIDVASSLLAAGLAVARYDSADGYPAHPREADYRAAQVASIGGDGAVITVDCAGAAVVPPPSGEWWTQYTSCTKLKSNAAGHPIGPYSRDNHPGAYAWFATGTGNNGDGDGDGWACE</sequence>
<dbReference type="PROSITE" id="PS50830">
    <property type="entry name" value="TNASE_3"/>
    <property type="match status" value="1"/>
</dbReference>
<protein>
    <submittedName>
        <fullName evidence="3">Thermonuclease family protein</fullName>
    </submittedName>
</protein>
<dbReference type="SUPFAM" id="SSF50199">
    <property type="entry name" value="Staphylococcal nuclease"/>
    <property type="match status" value="1"/>
</dbReference>
<gene>
    <name evidence="3" type="ORF">N4R40_01405</name>
</gene>
<reference evidence="3 4" key="1">
    <citation type="journal article" date="2024" name="Int. J. Syst. Evol. Microbiol.">
        <title>Microbacterium memoriense sp. nov., a member of the Actinomycetota from marine beach sediment of the north coast of Portugal.</title>
        <authorList>
            <person name="Santos J.D.N.D."/>
            <person name="Klimek D."/>
            <person name="Calusinska M."/>
            <person name="Lobo-da-Cunha A."/>
            <person name="Catita J."/>
            <person name="Goncalves H."/>
            <person name="Gonzalez I."/>
            <person name="Lage O.M."/>
        </authorList>
    </citation>
    <scope>NUCLEOTIDE SEQUENCE [LARGE SCALE GENOMIC DNA]</scope>
    <source>
        <strain evidence="3 4">PMIC_1C1B</strain>
    </source>
</reference>
<keyword evidence="4" id="KW-1185">Reference proteome</keyword>
<keyword evidence="1" id="KW-0732">Signal</keyword>
<evidence type="ECO:0000259" key="2">
    <source>
        <dbReference type="PROSITE" id="PS50830"/>
    </source>
</evidence>
<feature type="chain" id="PRO_5046663516" evidence="1">
    <location>
        <begin position="21"/>
        <end position="224"/>
    </location>
</feature>
<evidence type="ECO:0000313" key="4">
    <source>
        <dbReference type="Proteomes" id="UP001300496"/>
    </source>
</evidence>
<proteinExistence type="predicted"/>
<evidence type="ECO:0000256" key="1">
    <source>
        <dbReference type="SAM" id="SignalP"/>
    </source>
</evidence>
<dbReference type="Gene3D" id="2.40.50.90">
    <property type="match status" value="1"/>
</dbReference>
<comment type="caution">
    <text evidence="3">The sequence shown here is derived from an EMBL/GenBank/DDBJ whole genome shotgun (WGS) entry which is preliminary data.</text>
</comment>
<dbReference type="Proteomes" id="UP001300496">
    <property type="component" value="Unassembled WGS sequence"/>
</dbReference>
<accession>A0ABT2P8Q9</accession>
<feature type="domain" description="TNase-like" evidence="2">
    <location>
        <begin position="28"/>
        <end position="144"/>
    </location>
</feature>
<dbReference type="Pfam" id="PF00565">
    <property type="entry name" value="SNase"/>
    <property type="match status" value="1"/>
</dbReference>
<organism evidence="3 4">
    <name type="scientific">Microbacterium memoriense</name>
    <dbReference type="NCBI Taxonomy" id="2978350"/>
    <lineage>
        <taxon>Bacteria</taxon>
        <taxon>Bacillati</taxon>
        <taxon>Actinomycetota</taxon>
        <taxon>Actinomycetes</taxon>
        <taxon>Micrococcales</taxon>
        <taxon>Microbacteriaceae</taxon>
        <taxon>Microbacterium</taxon>
    </lineage>
</organism>
<evidence type="ECO:0000313" key="3">
    <source>
        <dbReference type="EMBL" id="MCT9001023.1"/>
    </source>
</evidence>
<name>A0ABT2P8Q9_9MICO</name>
<dbReference type="EMBL" id="JAODOR010000002">
    <property type="protein sequence ID" value="MCT9001023.1"/>
    <property type="molecule type" value="Genomic_DNA"/>
</dbReference>